<dbReference type="Pfam" id="PF19872">
    <property type="entry name" value="DUF6345"/>
    <property type="match status" value="1"/>
</dbReference>
<name>A0A1E2UQE6_9GAMM</name>
<dbReference type="OrthoDB" id="135768at2"/>
<gene>
    <name evidence="1" type="ORF">A3196_08075</name>
</gene>
<dbReference type="RefSeq" id="WP_069004445.1">
    <property type="nucleotide sequence ID" value="NZ_LVJW01000003.1"/>
</dbReference>
<dbReference type="Proteomes" id="UP000094849">
    <property type="component" value="Unassembled WGS sequence"/>
</dbReference>
<evidence type="ECO:0000313" key="1">
    <source>
        <dbReference type="EMBL" id="ODB96714.1"/>
    </source>
</evidence>
<evidence type="ECO:0000313" key="2">
    <source>
        <dbReference type="Proteomes" id="UP000094849"/>
    </source>
</evidence>
<sequence length="629" mass="69516">MDIVKKSNKAVTIALCCSAIGLQGHAFAKDLPVYHVIDNGLSENQAYQLSKLLDTNPDGIDFETVQRTGELNYIDLKNHQYIPTRIAGRGEADEEKRSTTIEQIDFDALSMIQPVEEDLVLHQLEGSLDEIGLLPQVYKPILRHTQFEAVDIDGNNLAHQMIDTKVDLQLYAGDIPLIGPGAKISTTVGSEGTTTQLHFANRSLEQGELVPVIDHTAAKLQCREKLLNGEQSKAFEKLNITTQLVYFAPSLEMTSVKTIQPHYDCGGTAVVEGEIVNLLHQLIPAIDSSEYVPEVTLDSWFEGKTVNAKVDINGGMPPYQIDWNATRAQLQDRSGSTISFYPQQRDGISEERVSVTVTDANGIQRIVTAKLPVGRVSQHNESAIGRFFSNAVTAMLERLIPAVEAIGGITDYGTENAVTNEFGDLEQGFIDRMQSAGVTERFSWSGTLAWEQDFKASQDSNWIDNTDMTFYVGHGYGGGFTFEDSTHDDGTLDHNDATGDWGDKDLEWLALLSCQVLKDEWSGMSRFDRWKQEFDGLHLLLGFHTNAYAWNSFSGEFADNMLKSSPMTVKTAWFEATDTNQPSGVVPVVMGVLGNNGTSNMNDYFWGKGSVGPDIRDGDIIGYWSIKIL</sequence>
<dbReference type="AlphaFoldDB" id="A0A1E2UQE6"/>
<organism evidence="1 2">
    <name type="scientific">Candidatus Thiodiazotropha endoloripes</name>
    <dbReference type="NCBI Taxonomy" id="1818881"/>
    <lineage>
        <taxon>Bacteria</taxon>
        <taxon>Pseudomonadati</taxon>
        <taxon>Pseudomonadota</taxon>
        <taxon>Gammaproteobacteria</taxon>
        <taxon>Chromatiales</taxon>
        <taxon>Sedimenticolaceae</taxon>
        <taxon>Candidatus Thiodiazotropha</taxon>
    </lineage>
</organism>
<dbReference type="EMBL" id="LVJZ01000003">
    <property type="protein sequence ID" value="ODB96714.1"/>
    <property type="molecule type" value="Genomic_DNA"/>
</dbReference>
<reference evidence="1 2" key="1">
    <citation type="submission" date="2016-03" db="EMBL/GenBank/DDBJ databases">
        <title>Chemosynthetic sulphur-oxidizing symbionts of marine invertebrate animals are capable of nitrogen fixation.</title>
        <authorList>
            <person name="Petersen J.M."/>
            <person name="Kemper A."/>
            <person name="Gruber-Vodicka H."/>
            <person name="Cardini U."/>
            <person name="Geest Mvander."/>
            <person name="Kleiner M."/>
            <person name="Bulgheresi S."/>
            <person name="Fussmann M."/>
            <person name="Herbold C."/>
            <person name="Seah B.K.B."/>
            <person name="Antony C.Paul."/>
            <person name="Liu D."/>
            <person name="Belitz A."/>
            <person name="Weber M."/>
        </authorList>
    </citation>
    <scope>NUCLEOTIDE SEQUENCE [LARGE SCALE GENOMIC DNA]</scope>
    <source>
        <strain evidence="1">G_D</strain>
    </source>
</reference>
<protein>
    <submittedName>
        <fullName evidence="1">Uncharacterized protein</fullName>
    </submittedName>
</protein>
<dbReference type="InterPro" id="IPR045926">
    <property type="entry name" value="DUF6345"/>
</dbReference>
<accession>A0A1E2UQE6</accession>
<comment type="caution">
    <text evidence="1">The sequence shown here is derived from an EMBL/GenBank/DDBJ whole genome shotgun (WGS) entry which is preliminary data.</text>
</comment>
<keyword evidence="2" id="KW-1185">Reference proteome</keyword>
<proteinExistence type="predicted"/>